<gene>
    <name evidence="1" type="ORF">MEBOL_004661</name>
</gene>
<dbReference type="KEGG" id="mbd:MEBOL_004661"/>
<sequence>MGVTNKNGSPAPEELGRYVLTIQESPLGNVTHSWRPVEEFGLARFGFQPRAEGEYGHVVLATARERDCHAVVP</sequence>
<dbReference type="EMBL" id="CP022163">
    <property type="protein sequence ID" value="ATB31199.1"/>
    <property type="molecule type" value="Genomic_DNA"/>
</dbReference>
<protein>
    <submittedName>
        <fullName evidence="1">Uncharacterized protein</fullName>
    </submittedName>
</protein>
<dbReference type="Proteomes" id="UP000217289">
    <property type="component" value="Chromosome"/>
</dbReference>
<dbReference type="AlphaFoldDB" id="A0A250IHA6"/>
<name>A0A250IHA6_9BACT</name>
<organism evidence="1 2">
    <name type="scientific">Melittangium boletus DSM 14713</name>
    <dbReference type="NCBI Taxonomy" id="1294270"/>
    <lineage>
        <taxon>Bacteria</taxon>
        <taxon>Pseudomonadati</taxon>
        <taxon>Myxococcota</taxon>
        <taxon>Myxococcia</taxon>
        <taxon>Myxococcales</taxon>
        <taxon>Cystobacterineae</taxon>
        <taxon>Archangiaceae</taxon>
        <taxon>Melittangium</taxon>
    </lineage>
</organism>
<proteinExistence type="predicted"/>
<reference evidence="1 2" key="1">
    <citation type="submission" date="2017-06" db="EMBL/GenBank/DDBJ databases">
        <authorList>
            <person name="Kim H.J."/>
            <person name="Triplett B.A."/>
        </authorList>
    </citation>
    <scope>NUCLEOTIDE SEQUENCE [LARGE SCALE GENOMIC DNA]</scope>
    <source>
        <strain evidence="1 2">DSM 14713</strain>
    </source>
</reference>
<accession>A0A250IHA6</accession>
<evidence type="ECO:0000313" key="1">
    <source>
        <dbReference type="EMBL" id="ATB31199.1"/>
    </source>
</evidence>
<keyword evidence="2" id="KW-1185">Reference proteome</keyword>
<evidence type="ECO:0000313" key="2">
    <source>
        <dbReference type="Proteomes" id="UP000217289"/>
    </source>
</evidence>